<evidence type="ECO:0000256" key="1">
    <source>
        <dbReference type="SAM" id="MobiDB-lite"/>
    </source>
</evidence>
<dbReference type="Proteomes" id="UP000243499">
    <property type="component" value="Chromosome 6"/>
</dbReference>
<dbReference type="AlphaFoldDB" id="A0A2T8IFP7"/>
<feature type="compositionally biased region" description="Low complexity" evidence="1">
    <location>
        <begin position="148"/>
        <end position="159"/>
    </location>
</feature>
<protein>
    <submittedName>
        <fullName evidence="2">Uncharacterized protein</fullName>
    </submittedName>
</protein>
<dbReference type="Gramene" id="PVH36497">
    <property type="protein sequence ID" value="PVH36497"/>
    <property type="gene ID" value="PAHAL_6G084800"/>
</dbReference>
<proteinExistence type="predicted"/>
<feature type="region of interest" description="Disordered" evidence="1">
    <location>
        <begin position="1"/>
        <end position="71"/>
    </location>
</feature>
<feature type="region of interest" description="Disordered" evidence="1">
    <location>
        <begin position="109"/>
        <end position="159"/>
    </location>
</feature>
<organism evidence="2">
    <name type="scientific">Panicum hallii</name>
    <dbReference type="NCBI Taxonomy" id="206008"/>
    <lineage>
        <taxon>Eukaryota</taxon>
        <taxon>Viridiplantae</taxon>
        <taxon>Streptophyta</taxon>
        <taxon>Embryophyta</taxon>
        <taxon>Tracheophyta</taxon>
        <taxon>Spermatophyta</taxon>
        <taxon>Magnoliopsida</taxon>
        <taxon>Liliopsida</taxon>
        <taxon>Poales</taxon>
        <taxon>Poaceae</taxon>
        <taxon>PACMAD clade</taxon>
        <taxon>Panicoideae</taxon>
        <taxon>Panicodae</taxon>
        <taxon>Paniceae</taxon>
        <taxon>Panicinae</taxon>
        <taxon>Panicum</taxon>
        <taxon>Panicum sect. Panicum</taxon>
    </lineage>
</organism>
<sequence>MAVAGRSGPRSPEWIRTPRPPRARGPRRGGGEEAARVRPRRPHRRLHLEPPRPPPESRGSCHGRPGQRPGRRLLPWLAGAIAPAARALLGSMAGRGSCIGLGASRAGSFRQPSAASPCPVDVPPVNRRRFGPRSPESKQQRPQVMLRASKLSSTTSKSSSAAPRIELRCLQIKLRRLQIKLYRRWIELRRQCPSLLLPSSWWLVVVRPILRLMLGPFAARSSMAGPP</sequence>
<evidence type="ECO:0000313" key="2">
    <source>
        <dbReference type="EMBL" id="PVH36497.1"/>
    </source>
</evidence>
<feature type="compositionally biased region" description="Basic residues" evidence="1">
    <location>
        <begin position="37"/>
        <end position="46"/>
    </location>
</feature>
<accession>A0A2T8IFP7</accession>
<reference evidence="2" key="1">
    <citation type="submission" date="2018-04" db="EMBL/GenBank/DDBJ databases">
        <title>WGS assembly of Panicum hallii.</title>
        <authorList>
            <person name="Lovell J."/>
            <person name="Jenkins J."/>
            <person name="Lowry D."/>
            <person name="Mamidi S."/>
            <person name="Sreedasyam A."/>
            <person name="Weng X."/>
            <person name="Barry K."/>
            <person name="Bonette J."/>
            <person name="Campitelli B."/>
            <person name="Daum C."/>
            <person name="Gordon S."/>
            <person name="Gould B."/>
            <person name="Lipzen A."/>
            <person name="Macqueen A."/>
            <person name="Palacio-Mejia J."/>
            <person name="Plott C."/>
            <person name="Shakirov E."/>
            <person name="Shu S."/>
            <person name="Yoshinaga Y."/>
            <person name="Zane M."/>
            <person name="Rokhsar D."/>
            <person name="Grimwood J."/>
            <person name="Schmutz J."/>
            <person name="Juenger T."/>
        </authorList>
    </citation>
    <scope>NUCLEOTIDE SEQUENCE [LARGE SCALE GENOMIC DNA]</scope>
    <source>
        <strain evidence="2">FIL2</strain>
    </source>
</reference>
<dbReference type="EMBL" id="CM008051">
    <property type="protein sequence ID" value="PVH36497.1"/>
    <property type="molecule type" value="Genomic_DNA"/>
</dbReference>
<name>A0A2T8IFP7_9POAL</name>
<gene>
    <name evidence="2" type="ORF">PAHAL_6G084800</name>
</gene>